<accession>A0ABW3NG91</accession>
<protein>
    <recommendedName>
        <fullName evidence="3">WYL domain-containing protein</fullName>
    </recommendedName>
</protein>
<keyword evidence="2" id="KW-1185">Reference proteome</keyword>
<gene>
    <name evidence="1" type="ORF">ACFQ19_11810</name>
</gene>
<name>A0ABW3NG91_9BACI</name>
<evidence type="ECO:0008006" key="3">
    <source>
        <dbReference type="Google" id="ProtNLM"/>
    </source>
</evidence>
<organism evidence="1 2">
    <name type="scientific">Oceanobacillus locisalsi</name>
    <dbReference type="NCBI Taxonomy" id="546107"/>
    <lineage>
        <taxon>Bacteria</taxon>
        <taxon>Bacillati</taxon>
        <taxon>Bacillota</taxon>
        <taxon>Bacilli</taxon>
        <taxon>Bacillales</taxon>
        <taxon>Bacillaceae</taxon>
        <taxon>Oceanobacillus</taxon>
    </lineage>
</organism>
<comment type="caution">
    <text evidence="1">The sequence shown here is derived from an EMBL/GenBank/DDBJ whole genome shotgun (WGS) entry which is preliminary data.</text>
</comment>
<evidence type="ECO:0000313" key="2">
    <source>
        <dbReference type="Proteomes" id="UP001597041"/>
    </source>
</evidence>
<evidence type="ECO:0000313" key="1">
    <source>
        <dbReference type="EMBL" id="MFD1066712.1"/>
    </source>
</evidence>
<dbReference type="EMBL" id="JBHTKK010000013">
    <property type="protein sequence ID" value="MFD1066712.1"/>
    <property type="molecule type" value="Genomic_DNA"/>
</dbReference>
<sequence length="69" mass="8038">MIGLLHKSLNSRDKIMIYYMDGKGKVSQRVIRVVDIDNKRALAYCYYRKQVRSFKLNNILSCGPIKRSA</sequence>
<dbReference type="RefSeq" id="WP_379592289.1">
    <property type="nucleotide sequence ID" value="NZ_JBHTKK010000013.1"/>
</dbReference>
<dbReference type="Proteomes" id="UP001597041">
    <property type="component" value="Unassembled WGS sequence"/>
</dbReference>
<proteinExistence type="predicted"/>
<reference evidence="2" key="1">
    <citation type="journal article" date="2019" name="Int. J. Syst. Evol. Microbiol.">
        <title>The Global Catalogue of Microorganisms (GCM) 10K type strain sequencing project: providing services to taxonomists for standard genome sequencing and annotation.</title>
        <authorList>
            <consortium name="The Broad Institute Genomics Platform"/>
            <consortium name="The Broad Institute Genome Sequencing Center for Infectious Disease"/>
            <person name="Wu L."/>
            <person name="Ma J."/>
        </authorList>
    </citation>
    <scope>NUCLEOTIDE SEQUENCE [LARGE SCALE GENOMIC DNA]</scope>
    <source>
        <strain evidence="2">CCUG 56608</strain>
    </source>
</reference>